<sequence>MSGKRRRPIVLSSDTSGDEQAPGSQSQGQQSSSRQAIAPLPRLSAAAAAAPTASRLVASSTRRAISPLPTFPAAAAAAPTASRLVASSTRQVASPLSTFPAAAAAARAASRLTEASTSQAASSGSTSQAAAAGNTSQQAASPANQAASPISTFPAAAARAASRLTAASTSQAASSGSTSQAAAAGNTSQRAASPANQAASPISTFPAAAARAASRLTAASTTPKTYPYPLLGPPSHTAYGRLDVPLTVPLGPKRSLVELALKGPWSAASSSSAGTERPDPFKKLREQAKIQVFFKKKAKERGLDPKQILAQLSERQGPRPAKRRTPPDIKPDTAKRHLFHPAGRYQTEGPAIGGLSVDHDVMTREGWKAIHRVTQEDVLLAAVLDQPPHQVWERPAIVSRTACAGPLYRMSSRELEVVATHNQRFALNTRADPNRHFFDSRQNSRDWAAFVGFVLGDGGVIFPIQGPPYLLVTQVKDDGVTYIDGIVRRLQRQLPHLGLRRKRPTQRNPVYTCICRHQGVVEFFKPMVVGPRSYDPDNDDHVKNYEAHHYHSIADGPQDHDIPLPARRKRGGKWRYIRRWMGDGHAVWLTKIDKFTARAILEGFAAADGLMAHLKRSWGRGGRRPYRISNPPLFDGNLVQVYNSSLPLIEDLSMLAGIGEVHPIPSRVTNLADAGAIGHIGARQINRNATQWMVGMHYRKCVPLRKPLPYLNPRHDGFVYTIVMPSKHCFLARRRVMWDPDVPGQSVRTGETFMKPFLTTGFAPEHPEPPVL</sequence>
<dbReference type="EMBL" id="OOIP01000033">
    <property type="protein sequence ID" value="SPO41914.1"/>
    <property type="molecule type" value="Genomic_DNA"/>
</dbReference>
<evidence type="ECO:0000256" key="1">
    <source>
        <dbReference type="SAM" id="MobiDB-lite"/>
    </source>
</evidence>
<feature type="compositionally biased region" description="Basic and acidic residues" evidence="1">
    <location>
        <begin position="325"/>
        <end position="335"/>
    </location>
</feature>
<evidence type="ECO:0000313" key="3">
    <source>
        <dbReference type="Proteomes" id="UP000323386"/>
    </source>
</evidence>
<feature type="region of interest" description="Disordered" evidence="1">
    <location>
        <begin position="99"/>
        <end position="148"/>
    </location>
</feature>
<reference evidence="2 3" key="1">
    <citation type="submission" date="2018-03" db="EMBL/GenBank/DDBJ databases">
        <authorList>
            <person name="Guldener U."/>
        </authorList>
    </citation>
    <scope>NUCLEOTIDE SEQUENCE [LARGE SCALE GENOMIC DNA]</scope>
    <source>
        <strain evidence="2 3">DAOM196992</strain>
    </source>
</reference>
<feature type="compositionally biased region" description="Low complexity" evidence="1">
    <location>
        <begin position="23"/>
        <end position="42"/>
    </location>
</feature>
<feature type="region of interest" description="Disordered" evidence="1">
    <location>
        <begin position="164"/>
        <end position="200"/>
    </location>
</feature>
<dbReference type="AlphaFoldDB" id="A0A5C3FBU4"/>
<feature type="compositionally biased region" description="Polar residues" evidence="1">
    <location>
        <begin position="189"/>
        <end position="200"/>
    </location>
</feature>
<name>A0A5C3FBU4_9BASI</name>
<proteinExistence type="predicted"/>
<keyword evidence="3" id="KW-1185">Reference proteome</keyword>
<feature type="compositionally biased region" description="Low complexity" evidence="1">
    <location>
        <begin position="164"/>
        <end position="188"/>
    </location>
</feature>
<accession>A0A5C3FBU4</accession>
<protein>
    <submittedName>
        <fullName evidence="2">Uncharacterized protein</fullName>
    </submittedName>
</protein>
<gene>
    <name evidence="2" type="ORF">PSFLO_07397</name>
</gene>
<dbReference type="Proteomes" id="UP000323386">
    <property type="component" value="Unassembled WGS sequence"/>
</dbReference>
<feature type="region of interest" description="Disordered" evidence="1">
    <location>
        <begin position="1"/>
        <end position="42"/>
    </location>
</feature>
<evidence type="ECO:0000313" key="2">
    <source>
        <dbReference type="EMBL" id="SPO41914.1"/>
    </source>
</evidence>
<organism evidence="2 3">
    <name type="scientific">Pseudozyma flocculosa</name>
    <dbReference type="NCBI Taxonomy" id="84751"/>
    <lineage>
        <taxon>Eukaryota</taxon>
        <taxon>Fungi</taxon>
        <taxon>Dikarya</taxon>
        <taxon>Basidiomycota</taxon>
        <taxon>Ustilaginomycotina</taxon>
        <taxon>Ustilaginomycetes</taxon>
        <taxon>Ustilaginales</taxon>
        <taxon>Ustilaginaceae</taxon>
        <taxon>Pseudozyma</taxon>
    </lineage>
</organism>
<feature type="region of interest" description="Disordered" evidence="1">
    <location>
        <begin position="311"/>
        <end position="351"/>
    </location>
</feature>